<proteinExistence type="predicted"/>
<evidence type="ECO:0000313" key="1">
    <source>
        <dbReference type="EMBL" id="KIP02677.1"/>
    </source>
</evidence>
<dbReference type="Proteomes" id="UP000053257">
    <property type="component" value="Unassembled WGS sequence"/>
</dbReference>
<dbReference type="AlphaFoldDB" id="A0A0C3S0T9"/>
<sequence>MATLNAPYVPAMRLGQGFNSFTQELRVYNAVRASHPAELPGEPQRHSRYPISVEASTETVNQTVSYCATVVNHISQVTELLNVSAPRQIKGNATSSSGGLVINFEKFHKSDVNFFIHVSVINRHLIAPGLTEFSPIEATSPSDFTRVYGDTFISGFTEGGEFSALVSIKLEDDRSIDEVSKQLRTLFDIKGGLVDDQALAGADRIEGEMTVSVSSTGGGDANDTVDWTLEKLKHAALTFPRHVKASPARTRAILTKYTCLESAQTAAIKAGSPLDYENTTLYSSVLLDAYMDYK</sequence>
<evidence type="ECO:0000313" key="2">
    <source>
        <dbReference type="Proteomes" id="UP000053257"/>
    </source>
</evidence>
<accession>A0A0C3S0T9</accession>
<gene>
    <name evidence="1" type="ORF">PHLGIDRAFT_47610</name>
</gene>
<name>A0A0C3S0T9_PHLG1</name>
<organism evidence="1 2">
    <name type="scientific">Phlebiopsis gigantea (strain 11061_1 CR5-6)</name>
    <name type="common">White-rot fungus</name>
    <name type="synonym">Peniophora gigantea</name>
    <dbReference type="NCBI Taxonomy" id="745531"/>
    <lineage>
        <taxon>Eukaryota</taxon>
        <taxon>Fungi</taxon>
        <taxon>Dikarya</taxon>
        <taxon>Basidiomycota</taxon>
        <taxon>Agaricomycotina</taxon>
        <taxon>Agaricomycetes</taxon>
        <taxon>Polyporales</taxon>
        <taxon>Phanerochaetaceae</taxon>
        <taxon>Phlebiopsis</taxon>
    </lineage>
</organism>
<dbReference type="HOGENOM" id="CLU_014625_0_0_1"/>
<dbReference type="OrthoDB" id="3231004at2759"/>
<protein>
    <submittedName>
        <fullName evidence="1">Uncharacterized protein</fullName>
    </submittedName>
</protein>
<dbReference type="STRING" id="745531.A0A0C3S0T9"/>
<dbReference type="EMBL" id="KN840660">
    <property type="protein sequence ID" value="KIP02677.1"/>
    <property type="molecule type" value="Genomic_DNA"/>
</dbReference>
<reference evidence="1 2" key="1">
    <citation type="journal article" date="2014" name="PLoS Genet.">
        <title>Analysis of the Phlebiopsis gigantea genome, transcriptome and secretome provides insight into its pioneer colonization strategies of wood.</title>
        <authorList>
            <person name="Hori C."/>
            <person name="Ishida T."/>
            <person name="Igarashi K."/>
            <person name="Samejima M."/>
            <person name="Suzuki H."/>
            <person name="Master E."/>
            <person name="Ferreira P."/>
            <person name="Ruiz-Duenas F.J."/>
            <person name="Held B."/>
            <person name="Canessa P."/>
            <person name="Larrondo L.F."/>
            <person name="Schmoll M."/>
            <person name="Druzhinina I.S."/>
            <person name="Kubicek C.P."/>
            <person name="Gaskell J.A."/>
            <person name="Kersten P."/>
            <person name="St John F."/>
            <person name="Glasner J."/>
            <person name="Sabat G."/>
            <person name="Splinter BonDurant S."/>
            <person name="Syed K."/>
            <person name="Yadav J."/>
            <person name="Mgbeahuruike A.C."/>
            <person name="Kovalchuk A."/>
            <person name="Asiegbu F.O."/>
            <person name="Lackner G."/>
            <person name="Hoffmeister D."/>
            <person name="Rencoret J."/>
            <person name="Gutierrez A."/>
            <person name="Sun H."/>
            <person name="Lindquist E."/>
            <person name="Barry K."/>
            <person name="Riley R."/>
            <person name="Grigoriev I.V."/>
            <person name="Henrissat B."/>
            <person name="Kues U."/>
            <person name="Berka R.M."/>
            <person name="Martinez A.T."/>
            <person name="Covert S.F."/>
            <person name="Blanchette R.A."/>
            <person name="Cullen D."/>
        </authorList>
    </citation>
    <scope>NUCLEOTIDE SEQUENCE [LARGE SCALE GENOMIC DNA]</scope>
    <source>
        <strain evidence="1 2">11061_1 CR5-6</strain>
    </source>
</reference>
<feature type="non-terminal residue" evidence="1">
    <location>
        <position position="294"/>
    </location>
</feature>
<keyword evidence="2" id="KW-1185">Reference proteome</keyword>